<evidence type="ECO:0000256" key="2">
    <source>
        <dbReference type="ARBA" id="ARBA00022475"/>
    </source>
</evidence>
<keyword evidence="7 10" id="KW-0472">Membrane</keyword>
<dbReference type="InParanoid" id="A0A6P7H0V5"/>
<feature type="region of interest" description="Disordered" evidence="11">
    <location>
        <begin position="31"/>
        <end position="50"/>
    </location>
</feature>
<evidence type="ECO:0000256" key="7">
    <source>
        <dbReference type="ARBA" id="ARBA00023136"/>
    </source>
</evidence>
<dbReference type="GO" id="GO:0005549">
    <property type="term" value="F:odorant binding"/>
    <property type="evidence" value="ECO:0007669"/>
    <property type="project" value="InterPro"/>
</dbReference>
<reference evidence="12" key="1">
    <citation type="submission" date="2025-08" db="UniProtKB">
        <authorList>
            <consortium name="RefSeq"/>
        </authorList>
    </citation>
    <scope>IDENTIFICATION</scope>
    <source>
        <tissue evidence="12">Whole insect</tissue>
    </source>
</reference>
<comment type="similarity">
    <text evidence="10">Belongs to the insect chemoreceptor superfamily. Heteromeric odorant receptor channel (TC 1.A.69) family.</text>
</comment>
<keyword evidence="5 10" id="KW-0552">Olfaction</keyword>
<dbReference type="RefSeq" id="XP_028155199.1">
    <property type="nucleotide sequence ID" value="XM_028299398.1"/>
</dbReference>
<keyword evidence="4 10" id="KW-0812">Transmembrane</keyword>
<evidence type="ECO:0000256" key="1">
    <source>
        <dbReference type="ARBA" id="ARBA00004651"/>
    </source>
</evidence>
<gene>
    <name evidence="12" type="primary">LOC114348953</name>
</gene>
<dbReference type="GO" id="GO:0004984">
    <property type="term" value="F:olfactory receptor activity"/>
    <property type="evidence" value="ECO:0007669"/>
    <property type="project" value="InterPro"/>
</dbReference>
<evidence type="ECO:0000313" key="12">
    <source>
        <dbReference type="RefSeq" id="XP_028155199.1"/>
    </source>
</evidence>
<dbReference type="GO" id="GO:0007165">
    <property type="term" value="P:signal transduction"/>
    <property type="evidence" value="ECO:0007669"/>
    <property type="project" value="UniProtKB-KW"/>
</dbReference>
<evidence type="ECO:0000256" key="3">
    <source>
        <dbReference type="ARBA" id="ARBA00022606"/>
    </source>
</evidence>
<sequence>MEENFIKAPLRVKLFRDRFPNTPLPPEPVLTRWDSDNSVNDPNYELEKPERKTESKMILKTAVTIFYIRQSRTEYTEIPPSTSITIDTSYKDTYQDKTLQDNLQNVDSTNVEKIVTTTQHESRVIDETGTKKEKKIIKQNSSSLYLSILQFVYEDNSSLVIVLPRLESLFLFTDATSKISVLFFNHKQEAQLIRDTLKFWNLEDFPYEKERKTGAFILKAAKFIAIWYPAIGVITSFSVLLGPLLSGEYVLPLSTYVPAYPPYWLLYVIEDFSFIIVLIGVASFDVLLGTLVLMVVIQWKMLNREVKRILESTAVTDEERYLLKNDIKKCVDHHNFLIDYVERLNGTVWYANIIFIFLSVITYCVEMFVIVKRPIGGDFSTRLTLLIEYTNEFLLFYVIPGQLMTNEGEQTQDFAYSSKWYEHSVDIKKPFLKMVTYISRKPVTVHAGNLIDFNFLCAHTVFKTVFSYYMFLNTISEGP</sequence>
<feature type="transmembrane region" description="Helical" evidence="10">
    <location>
        <begin position="220"/>
        <end position="244"/>
    </location>
</feature>
<name>A0A6P7H0V5_DIAVI</name>
<keyword evidence="8 10" id="KW-0675">Receptor</keyword>
<organism evidence="12">
    <name type="scientific">Diabrotica virgifera virgifera</name>
    <name type="common">western corn rootworm</name>
    <dbReference type="NCBI Taxonomy" id="50390"/>
    <lineage>
        <taxon>Eukaryota</taxon>
        <taxon>Metazoa</taxon>
        <taxon>Ecdysozoa</taxon>
        <taxon>Arthropoda</taxon>
        <taxon>Hexapoda</taxon>
        <taxon>Insecta</taxon>
        <taxon>Pterygota</taxon>
        <taxon>Neoptera</taxon>
        <taxon>Endopterygota</taxon>
        <taxon>Coleoptera</taxon>
        <taxon>Polyphaga</taxon>
        <taxon>Cucujiformia</taxon>
        <taxon>Chrysomeloidea</taxon>
        <taxon>Chrysomelidae</taxon>
        <taxon>Galerucinae</taxon>
        <taxon>Diabroticina</taxon>
        <taxon>Diabroticites</taxon>
        <taxon>Diabrotica</taxon>
    </lineage>
</organism>
<dbReference type="AlphaFoldDB" id="A0A6P7H0V5"/>
<evidence type="ECO:0000256" key="9">
    <source>
        <dbReference type="ARBA" id="ARBA00023224"/>
    </source>
</evidence>
<comment type="caution">
    <text evidence="10">Lacks conserved residue(s) required for the propagation of feature annotation.</text>
</comment>
<dbReference type="InterPro" id="IPR004117">
    <property type="entry name" value="7tm6_olfct_rcpt"/>
</dbReference>
<evidence type="ECO:0000256" key="11">
    <source>
        <dbReference type="SAM" id="MobiDB-lite"/>
    </source>
</evidence>
<feature type="transmembrane region" description="Helical" evidence="10">
    <location>
        <begin position="348"/>
        <end position="371"/>
    </location>
</feature>
<keyword evidence="6 10" id="KW-1133">Transmembrane helix</keyword>
<accession>A0A6P7H0V5</accession>
<keyword evidence="9 10" id="KW-0807">Transducer</keyword>
<feature type="transmembrane region" description="Helical" evidence="10">
    <location>
        <begin position="264"/>
        <end position="297"/>
    </location>
</feature>
<evidence type="ECO:0000256" key="8">
    <source>
        <dbReference type="ARBA" id="ARBA00023170"/>
    </source>
</evidence>
<dbReference type="GO" id="GO:0005886">
    <property type="term" value="C:plasma membrane"/>
    <property type="evidence" value="ECO:0007669"/>
    <property type="project" value="UniProtKB-SubCell"/>
</dbReference>
<dbReference type="PANTHER" id="PTHR21137">
    <property type="entry name" value="ODORANT RECEPTOR"/>
    <property type="match status" value="1"/>
</dbReference>
<comment type="subcellular location">
    <subcellularLocation>
        <location evidence="1 10">Cell membrane</location>
        <topology evidence="1 10">Multi-pass membrane protein</topology>
    </subcellularLocation>
</comment>
<protein>
    <recommendedName>
        <fullName evidence="10">Odorant receptor</fullName>
    </recommendedName>
</protein>
<keyword evidence="2" id="KW-1003">Cell membrane</keyword>
<evidence type="ECO:0000256" key="5">
    <source>
        <dbReference type="ARBA" id="ARBA00022725"/>
    </source>
</evidence>
<evidence type="ECO:0000256" key="6">
    <source>
        <dbReference type="ARBA" id="ARBA00022989"/>
    </source>
</evidence>
<evidence type="ECO:0000256" key="10">
    <source>
        <dbReference type="RuleBase" id="RU351113"/>
    </source>
</evidence>
<dbReference type="Pfam" id="PF02949">
    <property type="entry name" value="7tm_6"/>
    <property type="match status" value="1"/>
</dbReference>
<dbReference type="PANTHER" id="PTHR21137:SF35">
    <property type="entry name" value="ODORANT RECEPTOR 19A-RELATED"/>
    <property type="match status" value="1"/>
</dbReference>
<proteinExistence type="inferred from homology"/>
<keyword evidence="3 10" id="KW-0716">Sensory transduction</keyword>
<evidence type="ECO:0000256" key="4">
    <source>
        <dbReference type="ARBA" id="ARBA00022692"/>
    </source>
</evidence>